<comment type="caution">
    <text evidence="2">The sequence shown here is derived from an EMBL/GenBank/DDBJ whole genome shotgun (WGS) entry which is preliminary data.</text>
</comment>
<dbReference type="SUPFAM" id="SSF53850">
    <property type="entry name" value="Periplasmic binding protein-like II"/>
    <property type="match status" value="1"/>
</dbReference>
<keyword evidence="1" id="KW-0732">Signal</keyword>
<reference evidence="2" key="1">
    <citation type="journal article" date="2014" name="Int. J. Syst. Evol. Microbiol.">
        <title>Complete genome sequence of Corynebacterium casei LMG S-19264T (=DSM 44701T), isolated from a smear-ripened cheese.</title>
        <authorList>
            <consortium name="US DOE Joint Genome Institute (JGI-PGF)"/>
            <person name="Walter F."/>
            <person name="Albersmeier A."/>
            <person name="Kalinowski J."/>
            <person name="Ruckert C."/>
        </authorList>
    </citation>
    <scope>NUCLEOTIDE SEQUENCE</scope>
    <source>
        <strain evidence="2">CGMCC 4.7299</strain>
    </source>
</reference>
<dbReference type="Gene3D" id="3.40.190.10">
    <property type="entry name" value="Periplasmic binding protein-like II"/>
    <property type="match status" value="1"/>
</dbReference>
<dbReference type="EMBL" id="BMMX01000005">
    <property type="protein sequence ID" value="GGK85543.1"/>
    <property type="molecule type" value="Genomic_DNA"/>
</dbReference>
<accession>A0A8J3FNM0</accession>
<sequence>MTMSLCPARRRAAALLCVPLLAGLAACAGTGEEAADGRITLTVDTFGTFGYRSLIREYEKAHPEVHVVERVRAFDEHHSALTEALDTGTGAGDVVAVEENYVVQFRTRADDFVNLLDLGAGKKKDNWLRWKWDATLTADGSAQIGLGTDVGGLAMCYRPDLFAQAGLPTDRDAVAELWPTWADYIEAGKRFNVAQLPAAWTDSADNLYNQILAQQTYGYYDRDENLIMERDPGVRTAWNTAIQMVDANQSAKYKPFSAQWVAALQGARFATLTCPAWFLGWIQENAPASRAQWDVTTVPGGAGNWGGSWLTVPRQSAHPREAYRLAAWLTAPEQQLRVFRETGNLPSTPQLYDDPAVTGYRSAFFRDAPVGKIYTAAANRKPAQYLGLRNAAARDIVTGMLSKVETGELTPYRAWKQATAQVRALP</sequence>
<proteinExistence type="predicted"/>
<dbReference type="PANTHER" id="PTHR43649:SF32">
    <property type="entry name" value="SUGAR BINDING SECRETED PROTEIN"/>
    <property type="match status" value="1"/>
</dbReference>
<reference evidence="2" key="2">
    <citation type="submission" date="2020-09" db="EMBL/GenBank/DDBJ databases">
        <authorList>
            <person name="Sun Q."/>
            <person name="Zhou Y."/>
        </authorList>
    </citation>
    <scope>NUCLEOTIDE SEQUENCE</scope>
    <source>
        <strain evidence="2">CGMCC 4.7299</strain>
    </source>
</reference>
<dbReference type="AlphaFoldDB" id="A0A8J3FNM0"/>
<feature type="signal peptide" evidence="1">
    <location>
        <begin position="1"/>
        <end position="28"/>
    </location>
</feature>
<dbReference type="InterPro" id="IPR050490">
    <property type="entry name" value="Bact_solute-bd_prot1"/>
</dbReference>
<keyword evidence="3" id="KW-1185">Reference proteome</keyword>
<name>A0A8J3FNM0_9ACTN</name>
<protein>
    <submittedName>
        <fullName evidence="2">ABC transporter substrate-binding protein</fullName>
    </submittedName>
</protein>
<dbReference type="Proteomes" id="UP000656042">
    <property type="component" value="Unassembled WGS sequence"/>
</dbReference>
<evidence type="ECO:0000256" key="1">
    <source>
        <dbReference type="SAM" id="SignalP"/>
    </source>
</evidence>
<feature type="chain" id="PRO_5038577806" evidence="1">
    <location>
        <begin position="29"/>
        <end position="426"/>
    </location>
</feature>
<evidence type="ECO:0000313" key="2">
    <source>
        <dbReference type="EMBL" id="GGK85543.1"/>
    </source>
</evidence>
<dbReference type="Pfam" id="PF13416">
    <property type="entry name" value="SBP_bac_8"/>
    <property type="match status" value="1"/>
</dbReference>
<gene>
    <name evidence="2" type="primary">cebE</name>
    <name evidence="2" type="ORF">GCM10012284_19730</name>
</gene>
<dbReference type="PANTHER" id="PTHR43649">
    <property type="entry name" value="ARABINOSE-BINDING PROTEIN-RELATED"/>
    <property type="match status" value="1"/>
</dbReference>
<evidence type="ECO:0000313" key="3">
    <source>
        <dbReference type="Proteomes" id="UP000656042"/>
    </source>
</evidence>
<dbReference type="InterPro" id="IPR006059">
    <property type="entry name" value="SBP"/>
</dbReference>
<organism evidence="2 3">
    <name type="scientific">Mangrovihabitans endophyticus</name>
    <dbReference type="NCBI Taxonomy" id="1751298"/>
    <lineage>
        <taxon>Bacteria</taxon>
        <taxon>Bacillati</taxon>
        <taxon>Actinomycetota</taxon>
        <taxon>Actinomycetes</taxon>
        <taxon>Micromonosporales</taxon>
        <taxon>Micromonosporaceae</taxon>
        <taxon>Mangrovihabitans</taxon>
    </lineage>
</organism>